<evidence type="ECO:0000313" key="2">
    <source>
        <dbReference type="Proteomes" id="UP000638313"/>
    </source>
</evidence>
<comment type="caution">
    <text evidence="1">The sequence shown here is derived from an EMBL/GenBank/DDBJ whole genome shotgun (WGS) entry which is preliminary data.</text>
</comment>
<reference evidence="1" key="1">
    <citation type="journal article" date="2014" name="Int. J. Syst. Evol. Microbiol.">
        <title>Complete genome sequence of Corynebacterium casei LMG S-19264T (=DSM 44701T), isolated from a smear-ripened cheese.</title>
        <authorList>
            <consortium name="US DOE Joint Genome Institute (JGI-PGF)"/>
            <person name="Walter F."/>
            <person name="Albersmeier A."/>
            <person name="Kalinowski J."/>
            <person name="Ruckert C."/>
        </authorList>
    </citation>
    <scope>NUCLEOTIDE SEQUENCE</scope>
    <source>
        <strain evidence="1">JCM 4059</strain>
    </source>
</reference>
<dbReference type="Proteomes" id="UP000638313">
    <property type="component" value="Unassembled WGS sequence"/>
</dbReference>
<protein>
    <submittedName>
        <fullName evidence="1">Uncharacterized protein</fullName>
    </submittedName>
</protein>
<organism evidence="1 2">
    <name type="scientific">Streptomyces mashuensis</name>
    <dbReference type="NCBI Taxonomy" id="33904"/>
    <lineage>
        <taxon>Bacteria</taxon>
        <taxon>Bacillati</taxon>
        <taxon>Actinomycetota</taxon>
        <taxon>Actinomycetes</taxon>
        <taxon>Kitasatosporales</taxon>
        <taxon>Streptomycetaceae</taxon>
        <taxon>Streptomyces</taxon>
    </lineage>
</organism>
<proteinExistence type="predicted"/>
<accession>A0A919EBG1</accession>
<gene>
    <name evidence="1" type="ORF">GCM10010218_12850</name>
</gene>
<dbReference type="AlphaFoldDB" id="A0A919EBG1"/>
<name>A0A919EBG1_9ACTN</name>
<sequence length="86" mass="9120">MTVEQARALVNAALADDELDLAVPLGLSLALREGLPSRVLSALSRGDYHPAVDDVPGSLTYRDGDQVRVVTLSPQSELLLSAYLSS</sequence>
<keyword evidence="2" id="KW-1185">Reference proteome</keyword>
<dbReference type="EMBL" id="BNBD01000002">
    <property type="protein sequence ID" value="GHF33187.1"/>
    <property type="molecule type" value="Genomic_DNA"/>
</dbReference>
<reference evidence="1" key="2">
    <citation type="submission" date="2020-09" db="EMBL/GenBank/DDBJ databases">
        <authorList>
            <person name="Sun Q."/>
            <person name="Ohkuma M."/>
        </authorList>
    </citation>
    <scope>NUCLEOTIDE SEQUENCE</scope>
    <source>
        <strain evidence="1">JCM 4059</strain>
    </source>
</reference>
<evidence type="ECO:0000313" key="1">
    <source>
        <dbReference type="EMBL" id="GHF33187.1"/>
    </source>
</evidence>